<reference evidence="13" key="1">
    <citation type="journal article" date="2018" name="Int. J. Syst. Evol. Microbiol.">
        <title>Jatrophihabitans telluris sp. nov., isolated from sediment soil of lava forest wetlands and the emended description of the genus Jatrophihabitans.</title>
        <authorList>
            <person name="Lee K.C."/>
            <person name="Suh M.K."/>
            <person name="Eom M.K."/>
            <person name="Kim K.K."/>
            <person name="Kim J.S."/>
            <person name="Kim D.S."/>
            <person name="Ko S.H."/>
            <person name="Shin Y.K."/>
            <person name="Lee J.S."/>
        </authorList>
    </citation>
    <scope>NUCLEOTIDE SEQUENCE</scope>
    <source>
        <strain evidence="13">N237</strain>
    </source>
</reference>
<feature type="transmembrane region" description="Helical" evidence="11">
    <location>
        <begin position="231"/>
        <end position="255"/>
    </location>
</feature>
<comment type="subcellular location">
    <subcellularLocation>
        <location evidence="11 12">Cell membrane</location>
        <topology evidence="11 12">Multi-pass membrane protein</topology>
    </subcellularLocation>
    <subcellularLocation>
        <location evidence="1">Membrane</location>
        <topology evidence="1">Multi-pass membrane protein</topology>
    </subcellularLocation>
</comment>
<dbReference type="NCBIfam" id="TIGR01131">
    <property type="entry name" value="ATP_synt_6_or_A"/>
    <property type="match status" value="1"/>
</dbReference>
<evidence type="ECO:0000313" key="14">
    <source>
        <dbReference type="Proteomes" id="UP001056336"/>
    </source>
</evidence>
<evidence type="ECO:0000256" key="8">
    <source>
        <dbReference type="ARBA" id="ARBA00023065"/>
    </source>
</evidence>
<evidence type="ECO:0000256" key="10">
    <source>
        <dbReference type="ARBA" id="ARBA00023310"/>
    </source>
</evidence>
<dbReference type="EMBL" id="CP097332">
    <property type="protein sequence ID" value="UQX89863.1"/>
    <property type="molecule type" value="Genomic_DNA"/>
</dbReference>
<proteinExistence type="inferred from homology"/>
<evidence type="ECO:0000256" key="2">
    <source>
        <dbReference type="ARBA" id="ARBA00006810"/>
    </source>
</evidence>
<evidence type="ECO:0000256" key="1">
    <source>
        <dbReference type="ARBA" id="ARBA00004141"/>
    </source>
</evidence>
<dbReference type="RefSeq" id="WP_249773758.1">
    <property type="nucleotide sequence ID" value="NZ_CP097332.1"/>
</dbReference>
<accession>A0ABY4R370</accession>
<dbReference type="Gene3D" id="1.20.120.220">
    <property type="entry name" value="ATP synthase, F0 complex, subunit A"/>
    <property type="match status" value="1"/>
</dbReference>
<keyword evidence="8 11" id="KW-0406">Ion transport</keyword>
<keyword evidence="5 11" id="KW-0812">Transmembrane</keyword>
<keyword evidence="11" id="KW-1003">Cell membrane</keyword>
<evidence type="ECO:0000313" key="13">
    <source>
        <dbReference type="EMBL" id="UQX89863.1"/>
    </source>
</evidence>
<keyword evidence="3 11" id="KW-0813">Transport</keyword>
<organism evidence="13 14">
    <name type="scientific">Jatrophihabitans telluris</name>
    <dbReference type="NCBI Taxonomy" id="2038343"/>
    <lineage>
        <taxon>Bacteria</taxon>
        <taxon>Bacillati</taxon>
        <taxon>Actinomycetota</taxon>
        <taxon>Actinomycetes</taxon>
        <taxon>Jatrophihabitantales</taxon>
        <taxon>Jatrophihabitantaceae</taxon>
        <taxon>Jatrophihabitans</taxon>
    </lineage>
</organism>
<name>A0ABY4R370_9ACTN</name>
<evidence type="ECO:0000256" key="5">
    <source>
        <dbReference type="ARBA" id="ARBA00022692"/>
    </source>
</evidence>
<evidence type="ECO:0000256" key="9">
    <source>
        <dbReference type="ARBA" id="ARBA00023136"/>
    </source>
</evidence>
<evidence type="ECO:0000256" key="3">
    <source>
        <dbReference type="ARBA" id="ARBA00022448"/>
    </source>
</evidence>
<dbReference type="InterPro" id="IPR000568">
    <property type="entry name" value="ATP_synth_F0_asu"/>
</dbReference>
<gene>
    <name evidence="11 13" type="primary">atpB</name>
    <name evidence="13" type="ORF">M6D93_07630</name>
</gene>
<comment type="function">
    <text evidence="11 12">Key component of the proton channel; it plays a direct role in the translocation of protons across the membrane.</text>
</comment>
<dbReference type="InterPro" id="IPR045083">
    <property type="entry name" value="ATP_synth_F0_asu_bact/mt"/>
</dbReference>
<dbReference type="Proteomes" id="UP001056336">
    <property type="component" value="Chromosome"/>
</dbReference>
<sequence>MSATGMVLAGKAYTTPGPLEFFLPDFTGKHWNDGGYNVLLTKASVLLVLGAVLAYWFLAATSRRQALVPTKGQYLGELAYSFIRNGVAQDIIGAKQYRKYVPLLVSLFFFVLFNNLFGIVPFLTFSTFSRASFAYGLALLVWVIYNGVGVADKGFFGYLKHVTVPSGVPKVMLILLIPLEFFSNILVRPMTLSLRLFANMFAGHLLLVLFSTGGAWLLVDATGSIVLKPAGILAYLLGIAIGFLEVIVAVLQAYVFTLLTATYIGGSLAADH</sequence>
<dbReference type="PANTHER" id="PTHR11410:SF0">
    <property type="entry name" value="ATP SYNTHASE SUBUNIT A"/>
    <property type="match status" value="1"/>
</dbReference>
<keyword evidence="4 11" id="KW-0138">CF(0)</keyword>
<protein>
    <recommendedName>
        <fullName evidence="11 12">ATP synthase subunit a</fullName>
    </recommendedName>
    <alternativeName>
        <fullName evidence="11">ATP synthase F0 sector subunit a</fullName>
    </alternativeName>
    <alternativeName>
        <fullName evidence="11">F-ATPase subunit 6</fullName>
    </alternativeName>
</protein>
<feature type="transmembrane region" description="Helical" evidence="11">
    <location>
        <begin position="196"/>
        <end position="219"/>
    </location>
</feature>
<dbReference type="Pfam" id="PF00119">
    <property type="entry name" value="ATP-synt_A"/>
    <property type="match status" value="1"/>
</dbReference>
<evidence type="ECO:0000256" key="12">
    <source>
        <dbReference type="RuleBase" id="RU000483"/>
    </source>
</evidence>
<keyword evidence="7 11" id="KW-1133">Transmembrane helix</keyword>
<keyword evidence="9 11" id="KW-0472">Membrane</keyword>
<keyword evidence="14" id="KW-1185">Reference proteome</keyword>
<feature type="transmembrane region" description="Helical" evidence="11">
    <location>
        <begin position="132"/>
        <end position="151"/>
    </location>
</feature>
<dbReference type="PROSITE" id="PS00449">
    <property type="entry name" value="ATPASE_A"/>
    <property type="match status" value="1"/>
</dbReference>
<dbReference type="HAMAP" id="MF_01393">
    <property type="entry name" value="ATP_synth_a_bact"/>
    <property type="match status" value="1"/>
</dbReference>
<evidence type="ECO:0000256" key="11">
    <source>
        <dbReference type="HAMAP-Rule" id="MF_01393"/>
    </source>
</evidence>
<dbReference type="InterPro" id="IPR023011">
    <property type="entry name" value="ATP_synth_F0_asu_AS"/>
</dbReference>
<dbReference type="PANTHER" id="PTHR11410">
    <property type="entry name" value="ATP SYNTHASE SUBUNIT A"/>
    <property type="match status" value="1"/>
</dbReference>
<keyword evidence="6 11" id="KW-0375">Hydrogen ion transport</keyword>
<evidence type="ECO:0000256" key="6">
    <source>
        <dbReference type="ARBA" id="ARBA00022781"/>
    </source>
</evidence>
<dbReference type="SUPFAM" id="SSF81336">
    <property type="entry name" value="F1F0 ATP synthase subunit A"/>
    <property type="match status" value="1"/>
</dbReference>
<dbReference type="CDD" id="cd00310">
    <property type="entry name" value="ATP-synt_Fo_a_6"/>
    <property type="match status" value="1"/>
</dbReference>
<comment type="similarity">
    <text evidence="2 11 12">Belongs to the ATPase A chain family.</text>
</comment>
<dbReference type="InterPro" id="IPR035908">
    <property type="entry name" value="F0_ATP_A_sf"/>
</dbReference>
<evidence type="ECO:0000256" key="7">
    <source>
        <dbReference type="ARBA" id="ARBA00022989"/>
    </source>
</evidence>
<keyword evidence="10 11" id="KW-0066">ATP synthesis</keyword>
<dbReference type="PRINTS" id="PR00123">
    <property type="entry name" value="ATPASEA"/>
</dbReference>
<feature type="transmembrane region" description="Helical" evidence="11">
    <location>
        <begin position="38"/>
        <end position="58"/>
    </location>
</feature>
<evidence type="ECO:0000256" key="4">
    <source>
        <dbReference type="ARBA" id="ARBA00022547"/>
    </source>
</evidence>
<reference evidence="13" key="2">
    <citation type="submission" date="2022-05" db="EMBL/GenBank/DDBJ databases">
        <authorList>
            <person name="Kim J.-S."/>
            <person name="Lee K."/>
            <person name="Suh M."/>
            <person name="Eom M."/>
            <person name="Kim J.-S."/>
            <person name="Kim D.-S."/>
            <person name="Ko S.-H."/>
            <person name="Shin Y."/>
            <person name="Lee J.-S."/>
        </authorList>
    </citation>
    <scope>NUCLEOTIDE SEQUENCE</scope>
    <source>
        <strain evidence="13">N237</strain>
    </source>
</reference>
<feature type="transmembrane region" description="Helical" evidence="11">
    <location>
        <begin position="100"/>
        <end position="120"/>
    </location>
</feature>